<dbReference type="GO" id="GO:0051539">
    <property type="term" value="F:4 iron, 4 sulfur cluster binding"/>
    <property type="evidence" value="ECO:0007669"/>
    <property type="project" value="UniProtKB-KW"/>
</dbReference>
<dbReference type="PANTHER" id="PTHR30002">
    <property type="entry name" value="EPOXYQUEUOSINE REDUCTASE"/>
    <property type="match status" value="1"/>
</dbReference>
<keyword evidence="1" id="KW-0004">4Fe-4S</keyword>
<protein>
    <submittedName>
        <fullName evidence="10">tRNA epoxyqueuosine(34) reductase QueG</fullName>
        <ecNumber evidence="10">1.17.99.6</ecNumber>
    </submittedName>
</protein>
<keyword evidence="5" id="KW-0671">Queuosine biosynthesis</keyword>
<evidence type="ECO:0000256" key="3">
    <source>
        <dbReference type="ARBA" id="ARBA00022694"/>
    </source>
</evidence>
<organism evidence="10 11">
    <name type="scientific">Candidatus Limisoma faecipullorum</name>
    <dbReference type="NCBI Taxonomy" id="2840854"/>
    <lineage>
        <taxon>Bacteria</taxon>
        <taxon>Pseudomonadati</taxon>
        <taxon>Bacteroidota</taxon>
        <taxon>Bacteroidia</taxon>
        <taxon>Bacteroidales</taxon>
        <taxon>Candidatus Limisoma</taxon>
    </lineage>
</organism>
<keyword evidence="8" id="KW-0411">Iron-sulfur</keyword>
<evidence type="ECO:0000256" key="5">
    <source>
        <dbReference type="ARBA" id="ARBA00022785"/>
    </source>
</evidence>
<reference evidence="10" key="1">
    <citation type="submission" date="2020-10" db="EMBL/GenBank/DDBJ databases">
        <authorList>
            <person name="Gilroy R."/>
        </authorList>
    </citation>
    <scope>NUCLEOTIDE SEQUENCE</scope>
    <source>
        <strain evidence="10">6919</strain>
    </source>
</reference>
<gene>
    <name evidence="10" type="primary">queG</name>
    <name evidence="10" type="ORF">IAB88_03040</name>
</gene>
<evidence type="ECO:0000256" key="6">
    <source>
        <dbReference type="ARBA" id="ARBA00023002"/>
    </source>
</evidence>
<evidence type="ECO:0000256" key="2">
    <source>
        <dbReference type="ARBA" id="ARBA00022490"/>
    </source>
</evidence>
<dbReference type="PROSITE" id="PS00198">
    <property type="entry name" value="4FE4S_FER_1"/>
    <property type="match status" value="1"/>
</dbReference>
<proteinExistence type="predicted"/>
<dbReference type="EMBL" id="JADIMC010000035">
    <property type="protein sequence ID" value="MBO8475950.1"/>
    <property type="molecule type" value="Genomic_DNA"/>
</dbReference>
<keyword evidence="3" id="KW-0819">tRNA processing</keyword>
<dbReference type="InterPro" id="IPR013542">
    <property type="entry name" value="QueG_DUF1730"/>
</dbReference>
<evidence type="ECO:0000256" key="1">
    <source>
        <dbReference type="ARBA" id="ARBA00022485"/>
    </source>
</evidence>
<keyword evidence="2" id="KW-0963">Cytoplasm</keyword>
<name>A0A9D9IPG8_9BACT</name>
<evidence type="ECO:0000313" key="11">
    <source>
        <dbReference type="Proteomes" id="UP000823598"/>
    </source>
</evidence>
<accession>A0A9D9IPG8</accession>
<dbReference type="EC" id="1.17.99.6" evidence="10"/>
<dbReference type="SUPFAM" id="SSF46548">
    <property type="entry name" value="alpha-helical ferredoxin"/>
    <property type="match status" value="1"/>
</dbReference>
<dbReference type="Proteomes" id="UP000823598">
    <property type="component" value="Unassembled WGS sequence"/>
</dbReference>
<keyword evidence="7" id="KW-0408">Iron</keyword>
<reference evidence="10" key="2">
    <citation type="journal article" date="2021" name="PeerJ">
        <title>Extensive microbial diversity within the chicken gut microbiome revealed by metagenomics and culture.</title>
        <authorList>
            <person name="Gilroy R."/>
            <person name="Ravi A."/>
            <person name="Getino M."/>
            <person name="Pursley I."/>
            <person name="Horton D.L."/>
            <person name="Alikhan N.F."/>
            <person name="Baker D."/>
            <person name="Gharbi K."/>
            <person name="Hall N."/>
            <person name="Watson M."/>
            <person name="Adriaenssens E.M."/>
            <person name="Foster-Nyarko E."/>
            <person name="Jarju S."/>
            <person name="Secka A."/>
            <person name="Antonio M."/>
            <person name="Oren A."/>
            <person name="Chaudhuri R.R."/>
            <person name="La Ragione R."/>
            <person name="Hildebrand F."/>
            <person name="Pallen M.J."/>
        </authorList>
    </citation>
    <scope>NUCLEOTIDE SEQUENCE</scope>
    <source>
        <strain evidence="10">6919</strain>
    </source>
</reference>
<comment type="caution">
    <text evidence="10">The sequence shown here is derived from an EMBL/GenBank/DDBJ whole genome shotgun (WGS) entry which is preliminary data.</text>
</comment>
<dbReference type="NCBIfam" id="TIGR00276">
    <property type="entry name" value="tRNA epoxyqueuosine(34) reductase QueG"/>
    <property type="match status" value="1"/>
</dbReference>
<dbReference type="AlphaFoldDB" id="A0A9D9IPG8"/>
<feature type="domain" description="4Fe-4S ferredoxin-type" evidence="9">
    <location>
        <begin position="165"/>
        <end position="199"/>
    </location>
</feature>
<dbReference type="GO" id="GO:0008616">
    <property type="term" value="P:tRNA queuosine(34) biosynthetic process"/>
    <property type="evidence" value="ECO:0007669"/>
    <property type="project" value="UniProtKB-KW"/>
</dbReference>
<dbReference type="GO" id="GO:0052693">
    <property type="term" value="F:epoxyqueuosine reductase activity"/>
    <property type="evidence" value="ECO:0007669"/>
    <property type="project" value="UniProtKB-EC"/>
</dbReference>
<dbReference type="GO" id="GO:0046872">
    <property type="term" value="F:metal ion binding"/>
    <property type="evidence" value="ECO:0007669"/>
    <property type="project" value="UniProtKB-KW"/>
</dbReference>
<dbReference type="InterPro" id="IPR004453">
    <property type="entry name" value="QueG"/>
</dbReference>
<dbReference type="Pfam" id="PF13484">
    <property type="entry name" value="Fer4_16"/>
    <property type="match status" value="1"/>
</dbReference>
<dbReference type="PANTHER" id="PTHR30002:SF4">
    <property type="entry name" value="EPOXYQUEUOSINE REDUCTASE"/>
    <property type="match status" value="1"/>
</dbReference>
<dbReference type="InterPro" id="IPR017896">
    <property type="entry name" value="4Fe4S_Fe-S-bd"/>
</dbReference>
<keyword evidence="6 10" id="KW-0560">Oxidoreductase</keyword>
<keyword evidence="4" id="KW-0479">Metal-binding</keyword>
<evidence type="ECO:0000256" key="4">
    <source>
        <dbReference type="ARBA" id="ARBA00022723"/>
    </source>
</evidence>
<dbReference type="Pfam" id="PF08331">
    <property type="entry name" value="QueG_DUF1730"/>
    <property type="match status" value="1"/>
</dbReference>
<evidence type="ECO:0000256" key="8">
    <source>
        <dbReference type="ARBA" id="ARBA00023014"/>
    </source>
</evidence>
<dbReference type="PROSITE" id="PS51379">
    <property type="entry name" value="4FE4S_FER_2"/>
    <property type="match status" value="1"/>
</dbReference>
<evidence type="ECO:0000259" key="9">
    <source>
        <dbReference type="PROSITE" id="PS51379"/>
    </source>
</evidence>
<evidence type="ECO:0000313" key="10">
    <source>
        <dbReference type="EMBL" id="MBO8475950.1"/>
    </source>
</evidence>
<dbReference type="InterPro" id="IPR017900">
    <property type="entry name" value="4Fe4S_Fe_S_CS"/>
</dbReference>
<sequence>MKEEIREYALECGFDACGFAEARPVGNAAVAEYRRWLASGKHFCMDYLARYSDVRDDPRQLLDGARTVISLAVNYYPERLQPADAPQFSYYAYGKDYHDVVKSKLRNVAAFITDRWNVSCRVCVDTAPMRERYWAQQAGIGFIGRNNQLILPGKGSYFFLGEIVTDLQIEPDSPCMTSCGDCRRCVEACPASALPGDYGALDARRCISCLTIEYRGEFTDEMAAIFGNRVYGCDDCQKACPHNRFARASKVKEFSPSQEFLSLSYDSLQQLSEDGFRRLFKDSAVKRTKYSGLMRNISAITRKHP</sequence>
<evidence type="ECO:0000256" key="7">
    <source>
        <dbReference type="ARBA" id="ARBA00023004"/>
    </source>
</evidence>